<organism evidence="2 3">
    <name type="scientific">Salibacter halophilus</name>
    <dbReference type="NCBI Taxonomy" id="1803916"/>
    <lineage>
        <taxon>Bacteria</taxon>
        <taxon>Pseudomonadati</taxon>
        <taxon>Bacteroidota</taxon>
        <taxon>Flavobacteriia</taxon>
        <taxon>Flavobacteriales</taxon>
        <taxon>Salibacteraceae</taxon>
        <taxon>Salibacter</taxon>
    </lineage>
</organism>
<keyword evidence="1" id="KW-0472">Membrane</keyword>
<feature type="transmembrane region" description="Helical" evidence="1">
    <location>
        <begin position="284"/>
        <end position="301"/>
    </location>
</feature>
<keyword evidence="1" id="KW-0812">Transmembrane</keyword>
<accession>A0A6N6M9B9</accession>
<dbReference type="RefSeq" id="WP_151166689.1">
    <property type="nucleotide sequence ID" value="NZ_WACR01000003.1"/>
</dbReference>
<feature type="transmembrane region" description="Helical" evidence="1">
    <location>
        <begin position="12"/>
        <end position="34"/>
    </location>
</feature>
<evidence type="ECO:0008006" key="4">
    <source>
        <dbReference type="Google" id="ProtNLM"/>
    </source>
</evidence>
<keyword evidence="1" id="KW-1133">Transmembrane helix</keyword>
<protein>
    <recommendedName>
        <fullName evidence="4">DUF4350 domain-containing protein</fullName>
    </recommendedName>
</protein>
<evidence type="ECO:0000313" key="3">
    <source>
        <dbReference type="Proteomes" id="UP000435357"/>
    </source>
</evidence>
<dbReference type="Proteomes" id="UP000435357">
    <property type="component" value="Unassembled WGS sequence"/>
</dbReference>
<keyword evidence="3" id="KW-1185">Reference proteome</keyword>
<evidence type="ECO:0000256" key="1">
    <source>
        <dbReference type="SAM" id="Phobius"/>
    </source>
</evidence>
<dbReference type="OrthoDB" id="1111222at2"/>
<comment type="caution">
    <text evidence="2">The sequence shown here is derived from an EMBL/GenBank/DDBJ whole genome shotgun (WGS) entry which is preliminary data.</text>
</comment>
<gene>
    <name evidence="2" type="ORF">F3059_03880</name>
</gene>
<evidence type="ECO:0000313" key="2">
    <source>
        <dbReference type="EMBL" id="KAB1065099.1"/>
    </source>
</evidence>
<dbReference type="EMBL" id="WACR01000003">
    <property type="protein sequence ID" value="KAB1065099.1"/>
    <property type="molecule type" value="Genomic_DNA"/>
</dbReference>
<reference evidence="2 3" key="1">
    <citation type="submission" date="2019-09" db="EMBL/GenBank/DDBJ databases">
        <title>Genomes of Cryomorphaceae.</title>
        <authorList>
            <person name="Bowman J.P."/>
        </authorList>
    </citation>
    <scope>NUCLEOTIDE SEQUENCE [LARGE SCALE GENOMIC DNA]</scope>
    <source>
        <strain evidence="2 3">KCTC 52047</strain>
    </source>
</reference>
<name>A0A6N6M9B9_9FLAO</name>
<dbReference type="AlphaFoldDB" id="A0A6N6M9B9"/>
<sequence length="416" mass="48364">MKRDSRDTGLKVIITLVLLAVVGVFVLIALTSNFENWRYTFRKNGQNPYDFKLFYELVNTSSPTEPGGIKRPLTKCADSLDNVNYFFLGSRHFLDSANAEALISFVKRGNSAFICASTPSNSLFERLKEYGYNLNYYSNLHSETVRVRAEPYDSSYTFTYRFGDETNSRNWSYASDSLRKEGDQPVLGVISNNLYSDTEYINYYSVRVGDGKIFFHYEPLLFTNYFLKEKKGFEYVSDVLSQLPNKQIVWDNYHDQFHYRIDSEPSPYNTSPLKYILKQPSLKYAWYTLLAGVLLFLIFRSRREQRIIPISPKVENTSIELARSLGVLYMQSGSPKYIAVEMMKLFADHIRKKYRLTGNPAKDDFQEKLARLSGLDLTEIQQLYTLERKVVYNPNATKKDLSNLYYALQDFYKNAK</sequence>
<proteinExistence type="predicted"/>